<keyword evidence="1" id="KW-0732">Signal</keyword>
<evidence type="ECO:0000313" key="3">
    <source>
        <dbReference type="Proteomes" id="UP001159428"/>
    </source>
</evidence>
<evidence type="ECO:0000256" key="1">
    <source>
        <dbReference type="SAM" id="SignalP"/>
    </source>
</evidence>
<organism evidence="2 3">
    <name type="scientific">Pocillopora meandrina</name>
    <dbReference type="NCBI Taxonomy" id="46732"/>
    <lineage>
        <taxon>Eukaryota</taxon>
        <taxon>Metazoa</taxon>
        <taxon>Cnidaria</taxon>
        <taxon>Anthozoa</taxon>
        <taxon>Hexacorallia</taxon>
        <taxon>Scleractinia</taxon>
        <taxon>Astrocoeniina</taxon>
        <taxon>Pocilloporidae</taxon>
        <taxon>Pocillopora</taxon>
    </lineage>
</organism>
<sequence length="363" mass="40711">MYRQDILWIFFFTICGVTPVILAQNSFHCFNLQYSGPIEDVIKMKPTGLVEKTSDAANAGRQFAIVLGANVLGQIPVVGTILGAMFEGIAELFGGGGLDPEDVYNSLAEEINQLKEYMDQEISEAKLDYIKKIFGTSNGGILSYSMHCQKTYKNDAEDVAPCLENLHGMLITQYHFFLPSDSKVSSYEFSLPLFRMYGQLFVDTLLEQIVAARTRGKESQAAALADTLINKVEAFKKHYQESVIKIARLHYEPHVMPENNGDCAPILDQGVDMCVCSIAIGPSKFDEAEIKKEGESIKNFCIGLYYTSGNPCELAKKNYNRRYARKHVEAVATYWKKQLGDIVDTWVKTAEELKPLKANVKRY</sequence>
<comment type="caution">
    <text evidence="2">The sequence shown here is derived from an EMBL/GenBank/DDBJ whole genome shotgun (WGS) entry which is preliminary data.</text>
</comment>
<reference evidence="2 3" key="1">
    <citation type="submission" date="2022-05" db="EMBL/GenBank/DDBJ databases">
        <authorList>
            <consortium name="Genoscope - CEA"/>
            <person name="William W."/>
        </authorList>
    </citation>
    <scope>NUCLEOTIDE SEQUENCE [LARGE SCALE GENOMIC DNA]</scope>
</reference>
<dbReference type="Proteomes" id="UP001159428">
    <property type="component" value="Unassembled WGS sequence"/>
</dbReference>
<accession>A0AAU9W297</accession>
<protein>
    <submittedName>
        <fullName evidence="2">Uncharacterized protein</fullName>
    </submittedName>
</protein>
<evidence type="ECO:0000313" key="2">
    <source>
        <dbReference type="EMBL" id="CAH3045699.1"/>
    </source>
</evidence>
<dbReference type="EMBL" id="CALNXJ010000008">
    <property type="protein sequence ID" value="CAH3045699.1"/>
    <property type="molecule type" value="Genomic_DNA"/>
</dbReference>
<keyword evidence="3" id="KW-1185">Reference proteome</keyword>
<feature type="non-terminal residue" evidence="2">
    <location>
        <position position="363"/>
    </location>
</feature>
<dbReference type="AlphaFoldDB" id="A0AAU9W297"/>
<name>A0AAU9W297_9CNID</name>
<feature type="signal peptide" evidence="1">
    <location>
        <begin position="1"/>
        <end position="23"/>
    </location>
</feature>
<proteinExistence type="predicted"/>
<feature type="chain" id="PRO_5043874547" evidence="1">
    <location>
        <begin position="24"/>
        <end position="363"/>
    </location>
</feature>
<gene>
    <name evidence="2" type="ORF">PMEA_00033704</name>
</gene>